<protein>
    <recommendedName>
        <fullName evidence="3">BTB domain-containing protein</fullName>
    </recommendedName>
</protein>
<reference evidence="1 2" key="1">
    <citation type="journal article" date="2019" name="Nat. Ecol. Evol.">
        <title>Megaphylogeny resolves global patterns of mushroom evolution.</title>
        <authorList>
            <person name="Varga T."/>
            <person name="Krizsan K."/>
            <person name="Foldi C."/>
            <person name="Dima B."/>
            <person name="Sanchez-Garcia M."/>
            <person name="Sanchez-Ramirez S."/>
            <person name="Szollosi G.J."/>
            <person name="Szarkandi J.G."/>
            <person name="Papp V."/>
            <person name="Albert L."/>
            <person name="Andreopoulos W."/>
            <person name="Angelini C."/>
            <person name="Antonin V."/>
            <person name="Barry K.W."/>
            <person name="Bougher N.L."/>
            <person name="Buchanan P."/>
            <person name="Buyck B."/>
            <person name="Bense V."/>
            <person name="Catcheside P."/>
            <person name="Chovatia M."/>
            <person name="Cooper J."/>
            <person name="Damon W."/>
            <person name="Desjardin D."/>
            <person name="Finy P."/>
            <person name="Geml J."/>
            <person name="Haridas S."/>
            <person name="Hughes K."/>
            <person name="Justo A."/>
            <person name="Karasinski D."/>
            <person name="Kautmanova I."/>
            <person name="Kiss B."/>
            <person name="Kocsube S."/>
            <person name="Kotiranta H."/>
            <person name="LaButti K.M."/>
            <person name="Lechner B.E."/>
            <person name="Liimatainen K."/>
            <person name="Lipzen A."/>
            <person name="Lukacs Z."/>
            <person name="Mihaltcheva S."/>
            <person name="Morgado L.N."/>
            <person name="Niskanen T."/>
            <person name="Noordeloos M.E."/>
            <person name="Ohm R.A."/>
            <person name="Ortiz-Santana B."/>
            <person name="Ovrebo C."/>
            <person name="Racz N."/>
            <person name="Riley R."/>
            <person name="Savchenko A."/>
            <person name="Shiryaev A."/>
            <person name="Soop K."/>
            <person name="Spirin V."/>
            <person name="Szebenyi C."/>
            <person name="Tomsovsky M."/>
            <person name="Tulloss R.E."/>
            <person name="Uehling J."/>
            <person name="Grigoriev I.V."/>
            <person name="Vagvolgyi C."/>
            <person name="Papp T."/>
            <person name="Martin F.M."/>
            <person name="Miettinen O."/>
            <person name="Hibbett D.S."/>
            <person name="Nagy L.G."/>
        </authorList>
    </citation>
    <scope>NUCLEOTIDE SEQUENCE [LARGE SCALE GENOMIC DNA]</scope>
    <source>
        <strain evidence="1 2">FP101781</strain>
    </source>
</reference>
<organism evidence="1 2">
    <name type="scientific">Coprinellus micaceus</name>
    <name type="common">Glistening ink-cap mushroom</name>
    <name type="synonym">Coprinus micaceus</name>
    <dbReference type="NCBI Taxonomy" id="71717"/>
    <lineage>
        <taxon>Eukaryota</taxon>
        <taxon>Fungi</taxon>
        <taxon>Dikarya</taxon>
        <taxon>Basidiomycota</taxon>
        <taxon>Agaricomycotina</taxon>
        <taxon>Agaricomycetes</taxon>
        <taxon>Agaricomycetidae</taxon>
        <taxon>Agaricales</taxon>
        <taxon>Agaricineae</taxon>
        <taxon>Psathyrellaceae</taxon>
        <taxon>Coprinellus</taxon>
    </lineage>
</organism>
<keyword evidence="2" id="KW-1185">Reference proteome</keyword>
<dbReference type="STRING" id="71717.A0A4Y7SZ55"/>
<dbReference type="AlphaFoldDB" id="A0A4Y7SZ55"/>
<comment type="caution">
    <text evidence="1">The sequence shown here is derived from an EMBL/GenBank/DDBJ whole genome shotgun (WGS) entry which is preliminary data.</text>
</comment>
<dbReference type="Proteomes" id="UP000298030">
    <property type="component" value="Unassembled WGS sequence"/>
</dbReference>
<sequence>MALPRDSQTFPPTSDADLILVSSDGVRYGLHSKGLEVSTGGFPPVIAGDLSVADPVALAEPSEVLDLLFPFIYPTEHPHIEDLEFRTVIQLAETAEKYQVYPAMFASRMCLRYSR</sequence>
<name>A0A4Y7SZ55_COPMI</name>
<evidence type="ECO:0000313" key="2">
    <source>
        <dbReference type="Proteomes" id="UP000298030"/>
    </source>
</evidence>
<dbReference type="OrthoDB" id="3184970at2759"/>
<proteinExistence type="predicted"/>
<evidence type="ECO:0008006" key="3">
    <source>
        <dbReference type="Google" id="ProtNLM"/>
    </source>
</evidence>
<dbReference type="EMBL" id="QPFP01000042">
    <property type="protein sequence ID" value="TEB27140.1"/>
    <property type="molecule type" value="Genomic_DNA"/>
</dbReference>
<gene>
    <name evidence="1" type="ORF">FA13DRAFT_1794964</name>
</gene>
<evidence type="ECO:0000313" key="1">
    <source>
        <dbReference type="EMBL" id="TEB27140.1"/>
    </source>
</evidence>
<accession>A0A4Y7SZ55</accession>